<dbReference type="GO" id="GO:0003700">
    <property type="term" value="F:DNA-binding transcription factor activity"/>
    <property type="evidence" value="ECO:0007669"/>
    <property type="project" value="TreeGrafter"/>
</dbReference>
<dbReference type="PRINTS" id="PR00455">
    <property type="entry name" value="HTHTETR"/>
</dbReference>
<dbReference type="Gene3D" id="1.10.357.10">
    <property type="entry name" value="Tetracycline Repressor, domain 2"/>
    <property type="match status" value="1"/>
</dbReference>
<evidence type="ECO:0000313" key="6">
    <source>
        <dbReference type="EMBL" id="RNI40016.1"/>
    </source>
</evidence>
<keyword evidence="7" id="KW-1185">Reference proteome</keyword>
<keyword evidence="2 4" id="KW-0238">DNA-binding</keyword>
<evidence type="ECO:0000256" key="2">
    <source>
        <dbReference type="ARBA" id="ARBA00023125"/>
    </source>
</evidence>
<evidence type="ECO:0000256" key="1">
    <source>
        <dbReference type="ARBA" id="ARBA00023015"/>
    </source>
</evidence>
<feature type="DNA-binding region" description="H-T-H motif" evidence="4">
    <location>
        <begin position="24"/>
        <end position="43"/>
    </location>
</feature>
<dbReference type="AlphaFoldDB" id="A0A3M9NQG7"/>
<dbReference type="InterPro" id="IPR001647">
    <property type="entry name" value="HTH_TetR"/>
</dbReference>
<name>A0A3M9NQG7_9BACT</name>
<keyword evidence="3" id="KW-0804">Transcription</keyword>
<organism evidence="6 7">
    <name type="scientific">Hanamia caeni</name>
    <dbReference type="NCBI Taxonomy" id="2294116"/>
    <lineage>
        <taxon>Bacteria</taxon>
        <taxon>Pseudomonadati</taxon>
        <taxon>Bacteroidota</taxon>
        <taxon>Chitinophagia</taxon>
        <taxon>Chitinophagales</taxon>
        <taxon>Chitinophagaceae</taxon>
        <taxon>Hanamia</taxon>
    </lineage>
</organism>
<dbReference type="Pfam" id="PF00440">
    <property type="entry name" value="TetR_N"/>
    <property type="match status" value="1"/>
</dbReference>
<dbReference type="EMBL" id="RJJR01000001">
    <property type="protein sequence ID" value="RNI40016.1"/>
    <property type="molecule type" value="Genomic_DNA"/>
</dbReference>
<dbReference type="GO" id="GO:0000976">
    <property type="term" value="F:transcription cis-regulatory region binding"/>
    <property type="evidence" value="ECO:0007669"/>
    <property type="project" value="TreeGrafter"/>
</dbReference>
<evidence type="ECO:0000256" key="4">
    <source>
        <dbReference type="PROSITE-ProRule" id="PRU00335"/>
    </source>
</evidence>
<evidence type="ECO:0000256" key="3">
    <source>
        <dbReference type="ARBA" id="ARBA00023163"/>
    </source>
</evidence>
<accession>A0A3M9NQG7</accession>
<proteinExistence type="predicted"/>
<dbReference type="PROSITE" id="PS50977">
    <property type="entry name" value="HTH_TETR_2"/>
    <property type="match status" value="1"/>
</dbReference>
<dbReference type="OrthoDB" id="881297at2"/>
<feature type="domain" description="HTH tetR-type" evidence="5">
    <location>
        <begin position="1"/>
        <end position="61"/>
    </location>
</feature>
<dbReference type="RefSeq" id="WP_123118907.1">
    <property type="nucleotide sequence ID" value="NZ_RJJR01000001.1"/>
</dbReference>
<dbReference type="InterPro" id="IPR050109">
    <property type="entry name" value="HTH-type_TetR-like_transc_reg"/>
</dbReference>
<sequence length="209" mass="24506">MELKNRIKEKADELFRRYGVKSVTMDEIASQLGVSKKTIYQSFKDKNELVDAVLVEMIAYNKECCVTSRNKATNAIQEVYYGIESLQDMLDNMNPSILFDIERAHPKTFKKFSDYKNNFLYDLMTNNMERGKKEGLYREESNAEIVCKVRLELIMLAFNEEIFPKNKYSLFYILQQLTEYFLYAIVTPKGYKLLTHYQKESAAKNAAKK</sequence>
<dbReference type="PANTHER" id="PTHR30055:SF234">
    <property type="entry name" value="HTH-TYPE TRANSCRIPTIONAL REGULATOR BETI"/>
    <property type="match status" value="1"/>
</dbReference>
<dbReference type="PANTHER" id="PTHR30055">
    <property type="entry name" value="HTH-TYPE TRANSCRIPTIONAL REGULATOR RUTR"/>
    <property type="match status" value="1"/>
</dbReference>
<evidence type="ECO:0000259" key="5">
    <source>
        <dbReference type="PROSITE" id="PS50977"/>
    </source>
</evidence>
<dbReference type="InterPro" id="IPR009057">
    <property type="entry name" value="Homeodomain-like_sf"/>
</dbReference>
<gene>
    <name evidence="6" type="ORF">EFY79_01570</name>
</gene>
<evidence type="ECO:0000313" key="7">
    <source>
        <dbReference type="Proteomes" id="UP000267223"/>
    </source>
</evidence>
<keyword evidence="1" id="KW-0805">Transcription regulation</keyword>
<dbReference type="SUPFAM" id="SSF46689">
    <property type="entry name" value="Homeodomain-like"/>
    <property type="match status" value="1"/>
</dbReference>
<comment type="caution">
    <text evidence="6">The sequence shown here is derived from an EMBL/GenBank/DDBJ whole genome shotgun (WGS) entry which is preliminary data.</text>
</comment>
<reference evidence="6 7" key="1">
    <citation type="submission" date="2018-11" db="EMBL/GenBank/DDBJ databases">
        <title>Draft genome sequence of Ferruginibacter sp. BO-59.</title>
        <authorList>
            <person name="Im W.T."/>
        </authorList>
    </citation>
    <scope>NUCLEOTIDE SEQUENCE [LARGE SCALE GENOMIC DNA]</scope>
    <source>
        <strain evidence="6 7">BO-59</strain>
    </source>
</reference>
<dbReference type="Proteomes" id="UP000267223">
    <property type="component" value="Unassembled WGS sequence"/>
</dbReference>
<protein>
    <submittedName>
        <fullName evidence="6">TetR/AcrR family transcriptional regulator</fullName>
    </submittedName>
</protein>